<dbReference type="InterPro" id="IPR035440">
    <property type="entry name" value="4HB_MCP_dom_sf"/>
</dbReference>
<evidence type="ECO:0000256" key="1">
    <source>
        <dbReference type="ARBA" id="ARBA00004429"/>
    </source>
</evidence>
<dbReference type="InterPro" id="IPR003660">
    <property type="entry name" value="HAMP_dom"/>
</dbReference>
<dbReference type="PANTHER" id="PTHR43531:SF14">
    <property type="entry name" value="METHYL-ACCEPTING CHEMOTAXIS PROTEIN I-RELATED"/>
    <property type="match status" value="1"/>
</dbReference>
<dbReference type="CDD" id="cd11386">
    <property type="entry name" value="MCP_signal"/>
    <property type="match status" value="1"/>
</dbReference>
<feature type="transmembrane region" description="Helical" evidence="13">
    <location>
        <begin position="20"/>
        <end position="48"/>
    </location>
</feature>
<name>A0A0J1CJ59_9BURK</name>
<reference evidence="16 17" key="1">
    <citation type="journal article" date="2015" name="Genome Announc.">
        <title>Draft Genome Sequence of Burkholderia sp. Strain PML1(12), an Ectomycorrhizosphere-Inhabiting Bacterium with Effective Mineral-Weathering Ability.</title>
        <authorList>
            <person name="Uroz S."/>
            <person name="Oger P."/>
        </authorList>
    </citation>
    <scope>NUCLEOTIDE SEQUENCE [LARGE SCALE GENOMIC DNA]</scope>
    <source>
        <strain evidence="17">PML1(12)</strain>
    </source>
</reference>
<dbReference type="SUPFAM" id="SSF58104">
    <property type="entry name" value="Methyl-accepting chemotaxis protein (MCP) signaling domain"/>
    <property type="match status" value="1"/>
</dbReference>
<dbReference type="Gene3D" id="1.20.120.30">
    <property type="entry name" value="Aspartate receptor, ligand-binding domain"/>
    <property type="match status" value="1"/>
</dbReference>
<evidence type="ECO:0000313" key="16">
    <source>
        <dbReference type="EMBL" id="KLU20614.1"/>
    </source>
</evidence>
<dbReference type="PRINTS" id="PR00260">
    <property type="entry name" value="CHEMTRNSDUCR"/>
</dbReference>
<evidence type="ECO:0000256" key="2">
    <source>
        <dbReference type="ARBA" id="ARBA00022475"/>
    </source>
</evidence>
<comment type="caution">
    <text evidence="16">The sequence shown here is derived from an EMBL/GenBank/DDBJ whole genome shotgun (WGS) entry which is preliminary data.</text>
</comment>
<evidence type="ECO:0000256" key="10">
    <source>
        <dbReference type="ARBA" id="ARBA00029447"/>
    </source>
</evidence>
<comment type="subcellular location">
    <subcellularLocation>
        <location evidence="1">Cell inner membrane</location>
        <topology evidence="1">Multi-pass membrane protein</topology>
    </subcellularLocation>
</comment>
<dbReference type="Pfam" id="PF00672">
    <property type="entry name" value="HAMP"/>
    <property type="match status" value="1"/>
</dbReference>
<dbReference type="PROSITE" id="PS50111">
    <property type="entry name" value="CHEMOTAXIS_TRANSDUC_2"/>
    <property type="match status" value="1"/>
</dbReference>
<evidence type="ECO:0000256" key="8">
    <source>
        <dbReference type="ARBA" id="ARBA00023136"/>
    </source>
</evidence>
<keyword evidence="8 13" id="KW-0472">Membrane</keyword>
<dbReference type="CDD" id="cd06225">
    <property type="entry name" value="HAMP"/>
    <property type="match status" value="1"/>
</dbReference>
<dbReference type="SMART" id="SM00283">
    <property type="entry name" value="MA"/>
    <property type="match status" value="1"/>
</dbReference>
<dbReference type="GO" id="GO:0005886">
    <property type="term" value="C:plasma membrane"/>
    <property type="evidence" value="ECO:0007669"/>
    <property type="project" value="UniProtKB-SubCell"/>
</dbReference>
<dbReference type="Gene3D" id="1.10.287.950">
    <property type="entry name" value="Methyl-accepting chemotaxis protein"/>
    <property type="match status" value="1"/>
</dbReference>
<evidence type="ECO:0000256" key="6">
    <source>
        <dbReference type="ARBA" id="ARBA00022692"/>
    </source>
</evidence>
<evidence type="ECO:0000256" key="4">
    <source>
        <dbReference type="ARBA" id="ARBA00022500"/>
    </source>
</evidence>
<gene>
    <name evidence="16" type="ORF">EOS_40485</name>
</gene>
<protein>
    <submittedName>
        <fullName evidence="16">Chemotaxis protein</fullName>
    </submittedName>
</protein>
<evidence type="ECO:0000256" key="13">
    <source>
        <dbReference type="SAM" id="Phobius"/>
    </source>
</evidence>
<dbReference type="GO" id="GO:0004888">
    <property type="term" value="F:transmembrane signaling receptor activity"/>
    <property type="evidence" value="ECO:0007669"/>
    <property type="project" value="InterPro"/>
</dbReference>
<keyword evidence="2" id="KW-1003">Cell membrane</keyword>
<dbReference type="SMART" id="SM00304">
    <property type="entry name" value="HAMP"/>
    <property type="match status" value="1"/>
</dbReference>
<feature type="domain" description="Methyl-accepting transducer" evidence="14">
    <location>
        <begin position="286"/>
        <end position="515"/>
    </location>
</feature>
<comment type="similarity">
    <text evidence="10">Belongs to the methyl-accepting chemotaxis (MCP) protein family.</text>
</comment>
<dbReference type="InterPro" id="IPR051310">
    <property type="entry name" value="MCP_chemotaxis"/>
</dbReference>
<dbReference type="InterPro" id="IPR003122">
    <property type="entry name" value="Tar_rcpt_lig-bd"/>
</dbReference>
<keyword evidence="12" id="KW-0175">Coiled coil</keyword>
<keyword evidence="3" id="KW-0488">Methylation</keyword>
<dbReference type="FunFam" id="1.10.287.950:FF:000001">
    <property type="entry name" value="Methyl-accepting chemotaxis sensory transducer"/>
    <property type="match status" value="1"/>
</dbReference>
<dbReference type="InterPro" id="IPR004090">
    <property type="entry name" value="Chemotax_Me-accpt_rcpt"/>
</dbReference>
<feature type="domain" description="HAMP" evidence="15">
    <location>
        <begin position="229"/>
        <end position="281"/>
    </location>
</feature>
<evidence type="ECO:0000313" key="17">
    <source>
        <dbReference type="Proteomes" id="UP000035963"/>
    </source>
</evidence>
<evidence type="ECO:0000256" key="12">
    <source>
        <dbReference type="SAM" id="Coils"/>
    </source>
</evidence>
<dbReference type="PROSITE" id="PS50885">
    <property type="entry name" value="HAMP"/>
    <property type="match status" value="1"/>
</dbReference>
<proteinExistence type="inferred from homology"/>
<feature type="coiled-coil region" evidence="12">
    <location>
        <begin position="486"/>
        <end position="524"/>
    </location>
</feature>
<sequence>MRPPLFSCSAIDGTTMFRNATIRVALTITIVGYTATLMLVIAASIAGLKTANTALDKMYSEETAALRHLTASSEALLQVRVDLGAYEALVTQGKSTDAVLARVHAQLADSARELAAYEARPRSDEVETALANALRTKRAQLMKQVLAPEITALDQNDFMSFRMTQRKAPDTVFNDYRGAALALEEFQVAQQKAHFGSAQQHFHLLVWLFGAIGFAAITLGLFARFALTASIVRPIDAAIHHFERIAAGDLTSPVDMSRTNEMGRLMAALARMQAALVAAVSQVRRGTEAITHGVREIASGNADLSARTEQQAATLEETASSMEELTATVRQNADNARQASALAENASGIAARGGEVVGQVVDVIADMSSSSTRIVDIIGAIEGIAFQTNILALNAAVEAARAGEEGRGFAVVAGEVRALAQRSAAAAKEIRELIGDSVAKVENGAELAARAGATMAEIVKAARQVTGIVSEISVASEEQSRGIDQINRAVTQMDNATQQNAALVEQAAAAAASLEEQARALDDAVAVFRLLETDKPFAGEPGRQNWMVPEPSTADA</sequence>
<keyword evidence="7 13" id="KW-1133">Transmembrane helix</keyword>
<dbReference type="Proteomes" id="UP000035963">
    <property type="component" value="Unassembled WGS sequence"/>
</dbReference>
<keyword evidence="6 13" id="KW-0812">Transmembrane</keyword>
<dbReference type="AlphaFoldDB" id="A0A0J1CJ59"/>
<dbReference type="PANTHER" id="PTHR43531">
    <property type="entry name" value="PROTEIN ICFG"/>
    <property type="match status" value="1"/>
</dbReference>
<evidence type="ECO:0000256" key="7">
    <source>
        <dbReference type="ARBA" id="ARBA00022989"/>
    </source>
</evidence>
<dbReference type="PATRIC" id="fig|908627.4.peg.9081"/>
<dbReference type="GO" id="GO:0007165">
    <property type="term" value="P:signal transduction"/>
    <property type="evidence" value="ECO:0007669"/>
    <property type="project" value="UniProtKB-KW"/>
</dbReference>
<accession>A0A0J1CJ59</accession>
<dbReference type="SUPFAM" id="SSF47170">
    <property type="entry name" value="Aspartate receptor, ligand-binding domain"/>
    <property type="match status" value="1"/>
</dbReference>
<keyword evidence="17" id="KW-1185">Reference proteome</keyword>
<dbReference type="Pfam" id="PF00015">
    <property type="entry name" value="MCPsignal"/>
    <property type="match status" value="1"/>
</dbReference>
<feature type="transmembrane region" description="Helical" evidence="13">
    <location>
        <begin position="204"/>
        <end position="227"/>
    </location>
</feature>
<keyword evidence="5" id="KW-0997">Cell inner membrane</keyword>
<dbReference type="InterPro" id="IPR004089">
    <property type="entry name" value="MCPsignal_dom"/>
</dbReference>
<evidence type="ECO:0000256" key="11">
    <source>
        <dbReference type="PROSITE-ProRule" id="PRU00284"/>
    </source>
</evidence>
<dbReference type="GO" id="GO:0006935">
    <property type="term" value="P:chemotaxis"/>
    <property type="evidence" value="ECO:0007669"/>
    <property type="project" value="UniProtKB-KW"/>
</dbReference>
<organism evidence="16 17">
    <name type="scientific">Caballeronia mineralivorans PML1(12)</name>
    <dbReference type="NCBI Taxonomy" id="908627"/>
    <lineage>
        <taxon>Bacteria</taxon>
        <taxon>Pseudomonadati</taxon>
        <taxon>Pseudomonadota</taxon>
        <taxon>Betaproteobacteria</taxon>
        <taxon>Burkholderiales</taxon>
        <taxon>Burkholderiaceae</taxon>
        <taxon>Caballeronia</taxon>
    </lineage>
</organism>
<evidence type="ECO:0000259" key="14">
    <source>
        <dbReference type="PROSITE" id="PS50111"/>
    </source>
</evidence>
<evidence type="ECO:0000256" key="3">
    <source>
        <dbReference type="ARBA" id="ARBA00022481"/>
    </source>
</evidence>
<keyword evidence="9 11" id="KW-0807">Transducer</keyword>
<keyword evidence="4" id="KW-0145">Chemotaxis</keyword>
<evidence type="ECO:0000256" key="5">
    <source>
        <dbReference type="ARBA" id="ARBA00022519"/>
    </source>
</evidence>
<dbReference type="EMBL" id="AEJF01000247">
    <property type="protein sequence ID" value="KLU20614.1"/>
    <property type="molecule type" value="Genomic_DNA"/>
</dbReference>
<evidence type="ECO:0000256" key="9">
    <source>
        <dbReference type="ARBA" id="ARBA00023224"/>
    </source>
</evidence>
<evidence type="ECO:0000259" key="15">
    <source>
        <dbReference type="PROSITE" id="PS50885"/>
    </source>
</evidence>
<dbReference type="Pfam" id="PF02203">
    <property type="entry name" value="TarH"/>
    <property type="match status" value="1"/>
</dbReference>